<dbReference type="GO" id="GO:0045721">
    <property type="term" value="P:negative regulation of gluconeogenesis"/>
    <property type="evidence" value="ECO:0007669"/>
    <property type="project" value="TreeGrafter"/>
</dbReference>
<evidence type="ECO:0000313" key="3">
    <source>
        <dbReference type="EMBL" id="KAI3406143.2"/>
    </source>
</evidence>
<dbReference type="EMBL" id="JAHUZD010000025">
    <property type="protein sequence ID" value="KAI3406143.2"/>
    <property type="molecule type" value="Genomic_DNA"/>
</dbReference>
<comment type="similarity">
    <text evidence="1">Belongs to the GID4/VID24 family.</text>
</comment>
<dbReference type="GO" id="GO:0034657">
    <property type="term" value="C:GID complex"/>
    <property type="evidence" value="ECO:0007669"/>
    <property type="project" value="TreeGrafter"/>
</dbReference>
<reference evidence="3" key="1">
    <citation type="journal article" date="2022" name="DNA Res.">
        <title>Genome analysis of five recently described species of the CUG-Ser clade uncovers Candida theae as a new hybrid lineage with pathogenic potential in the Candida parapsilosis species complex.</title>
        <authorList>
            <person name="Mixao V."/>
            <person name="Del Olmo V."/>
            <person name="Hegedusova E."/>
            <person name="Saus E."/>
            <person name="Pryszcz L."/>
            <person name="Cillingova A."/>
            <person name="Nosek J."/>
            <person name="Gabaldon T."/>
        </authorList>
    </citation>
    <scope>NUCLEOTIDE SEQUENCE</scope>
    <source>
        <strain evidence="3">CBS 10844</strain>
    </source>
</reference>
<dbReference type="AlphaFoldDB" id="A0AAI9WZF4"/>
<dbReference type="Pfam" id="PF09783">
    <property type="entry name" value="Vac_ImportDeg"/>
    <property type="match status" value="1"/>
</dbReference>
<feature type="compositionally biased region" description="Polar residues" evidence="2">
    <location>
        <begin position="1"/>
        <end position="22"/>
    </location>
</feature>
<keyword evidence="4" id="KW-1185">Reference proteome</keyword>
<dbReference type="Proteomes" id="UP001202479">
    <property type="component" value="Unassembled WGS sequence"/>
</dbReference>
<proteinExistence type="inferred from homology"/>
<dbReference type="GO" id="GO:0006623">
    <property type="term" value="P:protein targeting to vacuole"/>
    <property type="evidence" value="ECO:0007669"/>
    <property type="project" value="TreeGrafter"/>
</dbReference>
<sequence length="439" mass="49921">MPVTEINTCPSNRGTQSSSLNVQTTETETETETQPQPQPQPQAQARVEDELPTQQQQLQQFLKLQQLQQLKETKSYHDDTSLTNDAQFHINTPHDCIHSKSLPFIDSSSNPIYANNHDIPNKRANTLNSSSPTTSCPIASTHIHPPTFTTTTTTTTTIPATTIPANLSHQAITSKTISKPQKKPVRRYNLDYFNSFSNLNILTKGHQQQRFHSESPLFYSQYLQPNAQFVGEQQSGKSRFLIKVEFKTVDLYNSMVTGFLQINGLTKDHSEITTYFKGEVINNPLNTPTSRHHHYQKPLLKGYSFMSENKEWGSYPQNDLEHWKKLTNSSTLSTEQFKSKLENIHRGDINEAMNKDRLIYMRWKEEFLLPDSRIKSIPNASFEGFYYIVLNIGGGKSHNNGFKSGSISGLYYHNSSEKFQSLSLQHVVNHGVSGVFDFN</sequence>
<accession>A0AAI9WZF4</accession>
<dbReference type="InterPro" id="IPR018618">
    <property type="entry name" value="GID4/10-like"/>
</dbReference>
<gene>
    <name evidence="3" type="ORF">KGF56_000985</name>
</gene>
<dbReference type="RefSeq" id="XP_049181888.1">
    <property type="nucleotide sequence ID" value="XM_049326950.1"/>
</dbReference>
<dbReference type="GeneID" id="73378602"/>
<organism evidence="3 4">
    <name type="scientific">Candida oxycetoniae</name>
    <dbReference type="NCBI Taxonomy" id="497107"/>
    <lineage>
        <taxon>Eukaryota</taxon>
        <taxon>Fungi</taxon>
        <taxon>Dikarya</taxon>
        <taxon>Ascomycota</taxon>
        <taxon>Saccharomycotina</taxon>
        <taxon>Pichiomycetes</taxon>
        <taxon>Debaryomycetaceae</taxon>
        <taxon>Candida/Lodderomyces clade</taxon>
        <taxon>Candida</taxon>
    </lineage>
</organism>
<dbReference type="GO" id="GO:0007039">
    <property type="term" value="P:protein catabolic process in the vacuole"/>
    <property type="evidence" value="ECO:0007669"/>
    <property type="project" value="TreeGrafter"/>
</dbReference>
<comment type="caution">
    <text evidence="3">The sequence shown here is derived from an EMBL/GenBank/DDBJ whole genome shotgun (WGS) entry which is preliminary data.</text>
</comment>
<dbReference type="PANTHER" id="PTHR14534:SF3">
    <property type="entry name" value="GID COMPLEX SUBUNIT 4 HOMOLOG"/>
    <property type="match status" value="1"/>
</dbReference>
<feature type="region of interest" description="Disordered" evidence="2">
    <location>
        <begin position="1"/>
        <end position="55"/>
    </location>
</feature>
<dbReference type="PANTHER" id="PTHR14534">
    <property type="entry name" value="VACUOLAR IMPORT AND DEGRADATION PROTEIN 24"/>
    <property type="match status" value="1"/>
</dbReference>
<evidence type="ECO:0000256" key="1">
    <source>
        <dbReference type="ARBA" id="ARBA00061469"/>
    </source>
</evidence>
<name>A0AAI9WZF4_9ASCO</name>
<protein>
    <recommendedName>
        <fullName evidence="5">Glucose-induced degradation protein 4</fullName>
    </recommendedName>
</protein>
<dbReference type="GO" id="GO:0005773">
    <property type="term" value="C:vacuole"/>
    <property type="evidence" value="ECO:0007669"/>
    <property type="project" value="GOC"/>
</dbReference>
<evidence type="ECO:0008006" key="5">
    <source>
        <dbReference type="Google" id="ProtNLM"/>
    </source>
</evidence>
<evidence type="ECO:0000256" key="2">
    <source>
        <dbReference type="SAM" id="MobiDB-lite"/>
    </source>
</evidence>
<evidence type="ECO:0000313" key="4">
    <source>
        <dbReference type="Proteomes" id="UP001202479"/>
    </source>
</evidence>
<dbReference type="GO" id="GO:0043161">
    <property type="term" value="P:proteasome-mediated ubiquitin-dependent protein catabolic process"/>
    <property type="evidence" value="ECO:0007669"/>
    <property type="project" value="TreeGrafter"/>
</dbReference>